<dbReference type="Proteomes" id="UP000325243">
    <property type="component" value="Unassembled WGS sequence"/>
</dbReference>
<protein>
    <recommendedName>
        <fullName evidence="2">DUF7144 domain-containing protein</fullName>
    </recommendedName>
</protein>
<evidence type="ECO:0000313" key="3">
    <source>
        <dbReference type="EMBL" id="TYL53079.1"/>
    </source>
</evidence>
<keyword evidence="4" id="KW-1185">Reference proteome</keyword>
<feature type="transmembrane region" description="Helical" evidence="1">
    <location>
        <begin position="12"/>
        <end position="38"/>
    </location>
</feature>
<comment type="caution">
    <text evidence="3">The sequence shown here is derived from an EMBL/GenBank/DDBJ whole genome shotgun (WGS) entry which is preliminary data.</text>
</comment>
<sequence length="135" mass="14566">MSDNTVTKWVGWVWFAAIVMLIAGVFDALHGLAAIFAPGSAYFVRTEGALLLLDVQGWGWWHLILGIALIIGAAGLFRGATWARVVAVILVGISAVSQLFLLPTQPWLSIIVLALDVVVIYAIIVHGREMAARTD</sequence>
<feature type="transmembrane region" description="Helical" evidence="1">
    <location>
        <begin position="82"/>
        <end position="101"/>
    </location>
</feature>
<reference evidence="3 4" key="1">
    <citation type="submission" date="2019-08" db="EMBL/GenBank/DDBJ databases">
        <authorList>
            <person name="Hu J."/>
        </authorList>
    </citation>
    <scope>NUCLEOTIDE SEQUENCE [LARGE SCALE GENOMIC DNA]</scope>
    <source>
        <strain evidence="3 4">NEAU-184</strain>
    </source>
</reference>
<keyword evidence="1" id="KW-0472">Membrane</keyword>
<evidence type="ECO:0000256" key="1">
    <source>
        <dbReference type="SAM" id="Phobius"/>
    </source>
</evidence>
<feature type="transmembrane region" description="Helical" evidence="1">
    <location>
        <begin position="58"/>
        <end position="77"/>
    </location>
</feature>
<keyword evidence="1" id="KW-0812">Transmembrane</keyword>
<evidence type="ECO:0000259" key="2">
    <source>
        <dbReference type="Pfam" id="PF23636"/>
    </source>
</evidence>
<evidence type="ECO:0000313" key="4">
    <source>
        <dbReference type="Proteomes" id="UP000325243"/>
    </source>
</evidence>
<dbReference type="AlphaFoldDB" id="A0A5S4V4W7"/>
<gene>
    <name evidence="3" type="ORF">FYC51_05040</name>
</gene>
<feature type="transmembrane region" description="Helical" evidence="1">
    <location>
        <begin position="107"/>
        <end position="125"/>
    </location>
</feature>
<dbReference type="InterPro" id="IPR055568">
    <property type="entry name" value="DUF7144"/>
</dbReference>
<dbReference type="Pfam" id="PF23636">
    <property type="entry name" value="DUF7144"/>
    <property type="match status" value="1"/>
</dbReference>
<organism evidence="3 4">
    <name type="scientific">Agromyces mariniharenae</name>
    <dbReference type="NCBI Taxonomy" id="2604423"/>
    <lineage>
        <taxon>Bacteria</taxon>
        <taxon>Bacillati</taxon>
        <taxon>Actinomycetota</taxon>
        <taxon>Actinomycetes</taxon>
        <taxon>Micrococcales</taxon>
        <taxon>Microbacteriaceae</taxon>
        <taxon>Agromyces</taxon>
    </lineage>
</organism>
<proteinExistence type="predicted"/>
<accession>A0A5S4V4W7</accession>
<dbReference type="RefSeq" id="WP_148732541.1">
    <property type="nucleotide sequence ID" value="NZ_VSSB01000001.1"/>
</dbReference>
<feature type="domain" description="DUF7144" evidence="2">
    <location>
        <begin position="12"/>
        <end position="128"/>
    </location>
</feature>
<name>A0A5S4V4W7_9MICO</name>
<keyword evidence="1" id="KW-1133">Transmembrane helix</keyword>
<dbReference type="EMBL" id="VSSB01000001">
    <property type="protein sequence ID" value="TYL53079.1"/>
    <property type="molecule type" value="Genomic_DNA"/>
</dbReference>